<dbReference type="EC" id="2.3.1.286" evidence="1"/>
<dbReference type="InterPro" id="IPR050134">
    <property type="entry name" value="NAD-dep_sirtuin_deacylases"/>
</dbReference>
<reference evidence="9 10" key="2">
    <citation type="submission" date="2018-11" db="EMBL/GenBank/DDBJ databases">
        <authorList>
            <consortium name="Pathogen Informatics"/>
        </authorList>
    </citation>
    <scope>NUCLEOTIDE SEQUENCE [LARGE SCALE GENOMIC DNA]</scope>
</reference>
<feature type="binding site" evidence="7">
    <location>
        <position position="144"/>
    </location>
    <ligand>
        <name>Zn(2+)</name>
        <dbReference type="ChEBI" id="CHEBI:29105"/>
    </ligand>
</feature>
<proteinExistence type="inferred from homology"/>
<keyword evidence="10" id="KW-1185">Reference proteome</keyword>
<dbReference type="SUPFAM" id="SSF52467">
    <property type="entry name" value="DHS-like NAD/FAD-binding domain"/>
    <property type="match status" value="1"/>
</dbReference>
<dbReference type="Proteomes" id="UP000276776">
    <property type="component" value="Unassembled WGS sequence"/>
</dbReference>
<evidence type="ECO:0000256" key="6">
    <source>
        <dbReference type="ARBA" id="ARBA00038170"/>
    </source>
</evidence>
<protein>
    <recommendedName>
        <fullName evidence="1">protein acetyllysine N-acetyltransferase</fullName>
        <ecNumber evidence="1">2.3.1.286</ecNumber>
    </recommendedName>
</protein>
<dbReference type="OrthoDB" id="2919105at2759"/>
<dbReference type="GO" id="GO:0000122">
    <property type="term" value="P:negative regulation of transcription by RNA polymerase II"/>
    <property type="evidence" value="ECO:0007669"/>
    <property type="project" value="TreeGrafter"/>
</dbReference>
<gene>
    <name evidence="9" type="ORF">TCLT_LOCUS2700</name>
</gene>
<dbReference type="GO" id="GO:0070403">
    <property type="term" value="F:NAD+ binding"/>
    <property type="evidence" value="ECO:0007669"/>
    <property type="project" value="InterPro"/>
</dbReference>
<comment type="similarity">
    <text evidence="6">Belongs to the sirtuin family. Class IV subfamily.</text>
</comment>
<dbReference type="InterPro" id="IPR029035">
    <property type="entry name" value="DHS-like_NAD/FAD-binding_dom"/>
</dbReference>
<dbReference type="Gene3D" id="3.40.50.1220">
    <property type="entry name" value="TPP-binding domain"/>
    <property type="match status" value="1"/>
</dbReference>
<dbReference type="GO" id="GO:0003714">
    <property type="term" value="F:transcription corepressor activity"/>
    <property type="evidence" value="ECO:0007669"/>
    <property type="project" value="TreeGrafter"/>
</dbReference>
<feature type="domain" description="Deacetylase sirtuin-type" evidence="8">
    <location>
        <begin position="27"/>
        <end position="270"/>
    </location>
</feature>
<dbReference type="GO" id="GO:0005634">
    <property type="term" value="C:nucleus"/>
    <property type="evidence" value="ECO:0007669"/>
    <property type="project" value="TreeGrafter"/>
</dbReference>
<feature type="active site" description="Proton acceptor" evidence="7">
    <location>
        <position position="133"/>
    </location>
</feature>
<keyword evidence="4 7" id="KW-0862">Zinc</keyword>
<evidence type="ECO:0000256" key="7">
    <source>
        <dbReference type="PROSITE-ProRule" id="PRU00236"/>
    </source>
</evidence>
<dbReference type="PANTHER" id="PTHR11085">
    <property type="entry name" value="NAD-DEPENDENT PROTEIN DEACYLASE SIRTUIN-5, MITOCHONDRIAL-RELATED"/>
    <property type="match status" value="1"/>
</dbReference>
<organism evidence="11">
    <name type="scientific">Thelazia callipaeda</name>
    <name type="common">Oriental eyeworm</name>
    <name type="synonym">Parasitic nematode</name>
    <dbReference type="NCBI Taxonomy" id="103827"/>
    <lineage>
        <taxon>Eukaryota</taxon>
        <taxon>Metazoa</taxon>
        <taxon>Ecdysozoa</taxon>
        <taxon>Nematoda</taxon>
        <taxon>Chromadorea</taxon>
        <taxon>Rhabditida</taxon>
        <taxon>Spirurina</taxon>
        <taxon>Spiruromorpha</taxon>
        <taxon>Thelazioidea</taxon>
        <taxon>Thelaziidae</taxon>
        <taxon>Thelazia</taxon>
    </lineage>
</organism>
<accession>A0A0N5CR49</accession>
<feature type="binding site" evidence="7">
    <location>
        <position position="141"/>
    </location>
    <ligand>
        <name>Zn(2+)</name>
        <dbReference type="ChEBI" id="CHEBI:29105"/>
    </ligand>
</feature>
<evidence type="ECO:0000313" key="10">
    <source>
        <dbReference type="Proteomes" id="UP000276776"/>
    </source>
</evidence>
<evidence type="ECO:0000259" key="8">
    <source>
        <dbReference type="PROSITE" id="PS50305"/>
    </source>
</evidence>
<keyword evidence="3 7" id="KW-0479">Metal-binding</keyword>
<dbReference type="PROSITE" id="PS50305">
    <property type="entry name" value="SIRTUIN"/>
    <property type="match status" value="1"/>
</dbReference>
<sequence>MAFSYAQALSPYENKGVLGLPEVSDECCELQQKVDQLAKMLLASDCCVLHTGAGISTAAGIPDFRGPNGLWTLQARNQSVQEGVSFTEAVPTYTHFAINALERKNIVKFVITQNVDGLHIRSGYPLNRIAEVHGNVFLEKCSKCRRKYYRTTPVESIGLRPTGKSCEGTYDGRPCRGILHDGCLDWEDPLPTEDISQANKYARNADLSVCMGTTLQIIPAGDLPLLVKKNGGKLVIVNLSKTKHDEKADMIINGRMDDVMKMLMATLQISVVQKFSPNDIVCFSVYPLETFSRKRNRRNLKSEKLKQIKAE</sequence>
<dbReference type="OMA" id="EQCKKCR"/>
<dbReference type="GO" id="GO:0046969">
    <property type="term" value="F:histone H3K9 deacetylase activity, NAD-dependent"/>
    <property type="evidence" value="ECO:0007669"/>
    <property type="project" value="TreeGrafter"/>
</dbReference>
<dbReference type="PANTHER" id="PTHR11085:SF12">
    <property type="entry name" value="NAD-DEPENDENT PROTEIN DEACYLASE SIRTUIN-6"/>
    <property type="match status" value="1"/>
</dbReference>
<keyword evidence="2" id="KW-0808">Transferase</keyword>
<dbReference type="AlphaFoldDB" id="A0A0N5CR49"/>
<evidence type="ECO:0000256" key="3">
    <source>
        <dbReference type="ARBA" id="ARBA00022723"/>
    </source>
</evidence>
<evidence type="ECO:0000256" key="5">
    <source>
        <dbReference type="ARBA" id="ARBA00023027"/>
    </source>
</evidence>
<dbReference type="FunFam" id="3.40.50.1220:FF:000038">
    <property type="entry name" value="NAD-dependent protein deacetylase sirtuin-6 isoform X2"/>
    <property type="match status" value="1"/>
</dbReference>
<evidence type="ECO:0000256" key="1">
    <source>
        <dbReference type="ARBA" id="ARBA00012928"/>
    </source>
</evidence>
<evidence type="ECO:0000256" key="4">
    <source>
        <dbReference type="ARBA" id="ARBA00022833"/>
    </source>
</evidence>
<evidence type="ECO:0000256" key="2">
    <source>
        <dbReference type="ARBA" id="ARBA00022679"/>
    </source>
</evidence>
<evidence type="ECO:0000313" key="9">
    <source>
        <dbReference type="EMBL" id="VDM98798.1"/>
    </source>
</evidence>
<evidence type="ECO:0000313" key="11">
    <source>
        <dbReference type="WBParaSite" id="TCLT_0000269901-mRNA-1"/>
    </source>
</evidence>
<dbReference type="InterPro" id="IPR026590">
    <property type="entry name" value="Ssirtuin_cat_dom"/>
</dbReference>
<dbReference type="WBParaSite" id="TCLT_0000269901-mRNA-1">
    <property type="protein sequence ID" value="TCLT_0000269901-mRNA-1"/>
    <property type="gene ID" value="TCLT_0000269901"/>
</dbReference>
<dbReference type="Pfam" id="PF02146">
    <property type="entry name" value="SIR2"/>
    <property type="match status" value="2"/>
</dbReference>
<feature type="binding site" evidence="7">
    <location>
        <position position="166"/>
    </location>
    <ligand>
        <name>Zn(2+)</name>
        <dbReference type="ChEBI" id="CHEBI:29105"/>
    </ligand>
</feature>
<dbReference type="STRING" id="103827.A0A0N5CR49"/>
<dbReference type="EMBL" id="UYYF01000642">
    <property type="protein sequence ID" value="VDM98798.1"/>
    <property type="molecule type" value="Genomic_DNA"/>
</dbReference>
<dbReference type="Gene3D" id="2.20.28.200">
    <property type="match status" value="1"/>
</dbReference>
<reference evidence="11" key="1">
    <citation type="submission" date="2017-02" db="UniProtKB">
        <authorList>
            <consortium name="WormBaseParasite"/>
        </authorList>
    </citation>
    <scope>IDENTIFICATION</scope>
</reference>
<name>A0A0N5CR49_THECL</name>
<feature type="binding site" evidence="7">
    <location>
        <position position="175"/>
    </location>
    <ligand>
        <name>Zn(2+)</name>
        <dbReference type="ChEBI" id="CHEBI:29105"/>
    </ligand>
</feature>
<keyword evidence="5" id="KW-0520">NAD</keyword>
<dbReference type="InterPro" id="IPR003000">
    <property type="entry name" value="Sirtuin"/>
</dbReference>
<dbReference type="GO" id="GO:0046872">
    <property type="term" value="F:metal ion binding"/>
    <property type="evidence" value="ECO:0007669"/>
    <property type="project" value="UniProtKB-KW"/>
</dbReference>